<gene>
    <name evidence="1" type="ORF">ATO8_21141</name>
</gene>
<dbReference type="STRING" id="1379903.ATO8_21141"/>
<comment type="caution">
    <text evidence="1">The sequence shown here is derived from an EMBL/GenBank/DDBJ whole genome shotgun (WGS) entry which is preliminary data.</text>
</comment>
<dbReference type="RefSeq" id="WP_051487992.1">
    <property type="nucleotide sequence ID" value="NZ_AQQW01000034.1"/>
</dbReference>
<dbReference type="PATRIC" id="fig|1317118.6.peg.4325"/>
<evidence type="ECO:0000313" key="2">
    <source>
        <dbReference type="Proteomes" id="UP000019063"/>
    </source>
</evidence>
<organism evidence="1 2">
    <name type="scientific">Roseivivax marinus</name>
    <dbReference type="NCBI Taxonomy" id="1379903"/>
    <lineage>
        <taxon>Bacteria</taxon>
        <taxon>Pseudomonadati</taxon>
        <taxon>Pseudomonadota</taxon>
        <taxon>Alphaproteobacteria</taxon>
        <taxon>Rhodobacterales</taxon>
        <taxon>Roseobacteraceae</taxon>
        <taxon>Roseivivax</taxon>
    </lineage>
</organism>
<dbReference type="eggNOG" id="COG5511">
    <property type="taxonomic scope" value="Bacteria"/>
</dbReference>
<dbReference type="EMBL" id="AQQW01000034">
    <property type="protein sequence ID" value="ETW10643.1"/>
    <property type="molecule type" value="Genomic_DNA"/>
</dbReference>
<dbReference type="GO" id="GO:0005198">
    <property type="term" value="F:structural molecule activity"/>
    <property type="evidence" value="ECO:0007669"/>
    <property type="project" value="InterPro"/>
</dbReference>
<dbReference type="Proteomes" id="UP000019063">
    <property type="component" value="Unassembled WGS sequence"/>
</dbReference>
<dbReference type="Pfam" id="PF05136">
    <property type="entry name" value="Phage_portal_2"/>
    <property type="match status" value="1"/>
</dbReference>
<name>W4HE02_9RHOB</name>
<protein>
    <submittedName>
        <fullName evidence="1">Phage portal protein</fullName>
    </submittedName>
</protein>
<dbReference type="GO" id="GO:0019068">
    <property type="term" value="P:virion assembly"/>
    <property type="evidence" value="ECO:0007669"/>
    <property type="project" value="InterPro"/>
</dbReference>
<evidence type="ECO:0000313" key="1">
    <source>
        <dbReference type="EMBL" id="ETW10643.1"/>
    </source>
</evidence>
<proteinExistence type="predicted"/>
<dbReference type="NCBIfam" id="TIGR01539">
    <property type="entry name" value="portal_lambda"/>
    <property type="match status" value="1"/>
</dbReference>
<sequence>MARSLTEVPIVSRRAWAGGLRDAGINASSPYAAADTAIDTLSGYLPENRSPDAEILPGRNRVTARARDLVRNNGWAAGGVAKEVDSVIGSNFRPLLKPDWRALGLSAEWSREFKEQVEARWRSYADDPRLFADTTRAQTVSQMFGTAYRTYLIEGEAIGVLNWRRFRPTKTCLRLVDPDLLSNPNGAADEARLRGGIEISRDGVARAFHFRQAHPHQGYFDAADAFRWKRIAREGRNGRPQVIHFFDKVRDGQTRGISRLAPIVEKLKMEDHYARVELQAAVINAVLAAFIKSPMGPEVIDEMFSEGGGEGFLNYQGARGQFYGQSNGIRVGGARVSTLYPGDEIGMVNTARPAAQFADFESAVLRNVASGLGISYEQLASDWSKTNYSSARAAMIEIWRGWTARRASFAQGFCQPFFMAWLEEQVLDGHIALPAGAPDFYEHWPAYARTKWIGPGKGFVDPVKEAQASAMRVALGLSTLEEEAAELTGTDYADNMEQIRSEMEAMPEGTLHPMQESFAKLLGNTGGAALDDARRTTSED</sequence>
<reference evidence="1 2" key="1">
    <citation type="journal article" date="2014" name="Antonie Van Leeuwenhoek">
        <title>Roseivivax atlanticus sp. nov., isolated from surface seawater of the Atlantic Ocean.</title>
        <authorList>
            <person name="Li G."/>
            <person name="Lai Q."/>
            <person name="Liu X."/>
            <person name="Sun F."/>
            <person name="Shao Z."/>
        </authorList>
    </citation>
    <scope>NUCLEOTIDE SEQUENCE [LARGE SCALE GENOMIC DNA]</scope>
    <source>
        <strain evidence="1 2">22II-s10s</strain>
    </source>
</reference>
<keyword evidence="2" id="KW-1185">Reference proteome</keyword>
<dbReference type="AlphaFoldDB" id="W4HE02"/>
<dbReference type="InterPro" id="IPR006429">
    <property type="entry name" value="Phage_lambda_portal"/>
</dbReference>
<accession>W4HE02</accession>